<dbReference type="RefSeq" id="WP_254291825.1">
    <property type="nucleotide sequence ID" value="NZ_JAMLDX010000003.1"/>
</dbReference>
<keyword evidence="2" id="KW-1185">Reference proteome</keyword>
<name>A0A9X2HF48_9SPHN</name>
<proteinExistence type="predicted"/>
<dbReference type="AlphaFoldDB" id="A0A9X2HF48"/>
<evidence type="ECO:0000313" key="2">
    <source>
        <dbReference type="Proteomes" id="UP001139451"/>
    </source>
</evidence>
<organism evidence="1 2">
    <name type="scientific">Sphingomonas tagetis</name>
    <dbReference type="NCBI Taxonomy" id="2949092"/>
    <lineage>
        <taxon>Bacteria</taxon>
        <taxon>Pseudomonadati</taxon>
        <taxon>Pseudomonadota</taxon>
        <taxon>Alphaproteobacteria</taxon>
        <taxon>Sphingomonadales</taxon>
        <taxon>Sphingomonadaceae</taxon>
        <taxon>Sphingomonas</taxon>
    </lineage>
</organism>
<protein>
    <submittedName>
        <fullName evidence="1">Uncharacterized protein</fullName>
    </submittedName>
</protein>
<gene>
    <name evidence="1" type="ORF">M9978_04730</name>
</gene>
<sequence>MRKYFIFQRGRVRTKHHLNKTRPVADAITAAWLALLRWAQPEPAIGPLSLKERVERAIASARAQLGVDESLDDVTGPKGGLTYVEDEETAAEQLRIMHNAAIKLRKLRRQPPYADPVEAAAARTFVVPQDLAPDAFLDQALAPVDHFARLVATKAPVEAKRGRGRPATRNPVLRAAVRAAMHQLWIDGQPISGGWRVQRPQRKTGEASRTKDDEFHVSGAAEYVVKATKNAGVQGTLAEIKGHMTEYVTFINERDGEPREEDYIVPDDLLKYHFPNGPSAPL</sequence>
<dbReference type="EMBL" id="JAMLDX010000003">
    <property type="protein sequence ID" value="MCP3729728.1"/>
    <property type="molecule type" value="Genomic_DNA"/>
</dbReference>
<dbReference type="Proteomes" id="UP001139451">
    <property type="component" value="Unassembled WGS sequence"/>
</dbReference>
<reference evidence="1" key="1">
    <citation type="submission" date="2022-05" db="EMBL/GenBank/DDBJ databases">
        <title>Sphingomonas sp. strain MG17 Genome sequencing and assembly.</title>
        <authorList>
            <person name="Kim I."/>
        </authorList>
    </citation>
    <scope>NUCLEOTIDE SEQUENCE</scope>
    <source>
        <strain evidence="1">MG17</strain>
    </source>
</reference>
<evidence type="ECO:0000313" key="1">
    <source>
        <dbReference type="EMBL" id="MCP3729728.1"/>
    </source>
</evidence>
<accession>A0A9X2HF48</accession>
<comment type="caution">
    <text evidence="1">The sequence shown here is derived from an EMBL/GenBank/DDBJ whole genome shotgun (WGS) entry which is preliminary data.</text>
</comment>